<dbReference type="Proteomes" id="UP001234297">
    <property type="component" value="Chromosome 6"/>
</dbReference>
<sequence>MPWFRSQAVNTAPNSKESHPTVPLSVALVHDEFNCFSSCSSPGLFHLVSGRGKERSRLQLSSKIGLCALQPLKIHSIRQMGPKRSCTS</sequence>
<reference evidence="1 2" key="1">
    <citation type="journal article" date="2022" name="Hortic Res">
        <title>A haplotype resolved chromosomal level avocado genome allows analysis of novel avocado genes.</title>
        <authorList>
            <person name="Nath O."/>
            <person name="Fletcher S.J."/>
            <person name="Hayward A."/>
            <person name="Shaw L.M."/>
            <person name="Masouleh A.K."/>
            <person name="Furtado A."/>
            <person name="Henry R.J."/>
            <person name="Mitter N."/>
        </authorList>
    </citation>
    <scope>NUCLEOTIDE SEQUENCE [LARGE SCALE GENOMIC DNA]</scope>
    <source>
        <strain evidence="2">cv. Hass</strain>
    </source>
</reference>
<comment type="caution">
    <text evidence="1">The sequence shown here is derived from an EMBL/GenBank/DDBJ whole genome shotgun (WGS) entry which is preliminary data.</text>
</comment>
<evidence type="ECO:0000313" key="1">
    <source>
        <dbReference type="EMBL" id="KAJ8627177.1"/>
    </source>
</evidence>
<name>A0ACC2L108_PERAE</name>
<protein>
    <submittedName>
        <fullName evidence="1">Uncharacterized protein</fullName>
    </submittedName>
</protein>
<proteinExistence type="predicted"/>
<keyword evidence="2" id="KW-1185">Reference proteome</keyword>
<gene>
    <name evidence="1" type="ORF">MRB53_020484</name>
</gene>
<dbReference type="EMBL" id="CM056814">
    <property type="protein sequence ID" value="KAJ8627177.1"/>
    <property type="molecule type" value="Genomic_DNA"/>
</dbReference>
<organism evidence="1 2">
    <name type="scientific">Persea americana</name>
    <name type="common">Avocado</name>
    <dbReference type="NCBI Taxonomy" id="3435"/>
    <lineage>
        <taxon>Eukaryota</taxon>
        <taxon>Viridiplantae</taxon>
        <taxon>Streptophyta</taxon>
        <taxon>Embryophyta</taxon>
        <taxon>Tracheophyta</taxon>
        <taxon>Spermatophyta</taxon>
        <taxon>Magnoliopsida</taxon>
        <taxon>Magnoliidae</taxon>
        <taxon>Laurales</taxon>
        <taxon>Lauraceae</taxon>
        <taxon>Persea</taxon>
    </lineage>
</organism>
<evidence type="ECO:0000313" key="2">
    <source>
        <dbReference type="Proteomes" id="UP001234297"/>
    </source>
</evidence>
<accession>A0ACC2L108</accession>